<feature type="domain" description="NADH:flavin oxidoreductase/NADH oxidase N-terminal" evidence="3">
    <location>
        <begin position="4"/>
        <end position="334"/>
    </location>
</feature>
<dbReference type="RefSeq" id="WP_044350130.1">
    <property type="nucleotide sequence ID" value="NZ_AZAC01000023.1"/>
</dbReference>
<dbReference type="SUPFAM" id="SSF51395">
    <property type="entry name" value="FMN-linked oxidoreductases"/>
    <property type="match status" value="1"/>
</dbReference>
<accession>A0A0D2HQJ8</accession>
<dbReference type="STRING" id="1429043.X474_17040"/>
<proteinExistence type="predicted"/>
<dbReference type="Gene3D" id="3.20.20.70">
    <property type="entry name" value="Aldolase class I"/>
    <property type="match status" value="1"/>
</dbReference>
<dbReference type="Pfam" id="PF00724">
    <property type="entry name" value="Oxidored_FMN"/>
    <property type="match status" value="1"/>
</dbReference>
<keyword evidence="2" id="KW-0560">Oxidoreductase</keyword>
<evidence type="ECO:0000259" key="3">
    <source>
        <dbReference type="Pfam" id="PF00724"/>
    </source>
</evidence>
<dbReference type="AlphaFoldDB" id="A0A0D2HQJ8"/>
<gene>
    <name evidence="4" type="ORF">X474_17040</name>
</gene>
<sequence>MSDLFEINRLAGMELANRFVRSATWEGMADEKGAVTDQLIEYYARLAKGGVGLIIASHAYVTIQGKAGLGQLGIYDDSLAPGYERLTKAVHENKGKVAAQLAHAGFLANTELSGLPAVAPSATAQGYNRKVEALTVSDIARLTRDFALAAQRAKDAGFDGVQIHAAHTYLLSQFLSPFFNRRTDIYGGGIEQRARMLLEVYEAVRKQVGEDYPVLVKINSGDFLDGGLSEAHSLVACRLLSQAGVDAIEMSGGNLLDPKFRPARPGKITPQTEAYYRNQAKAVRAQISCPLILVGGIRSLDVARQLFDEKTCDYISLSRPLIREPDLIKRWQKGDTRPAECLSDNLCYKPIYAGKGVSCPHLEK</sequence>
<protein>
    <submittedName>
        <fullName evidence="4">NADH:flavin oxidoreductase</fullName>
    </submittedName>
</protein>
<evidence type="ECO:0000256" key="2">
    <source>
        <dbReference type="ARBA" id="ARBA00023002"/>
    </source>
</evidence>
<dbReference type="OrthoDB" id="9784632at2"/>
<dbReference type="CDD" id="cd02803">
    <property type="entry name" value="OYE_like_FMN_family"/>
    <property type="match status" value="1"/>
</dbReference>
<evidence type="ECO:0000313" key="5">
    <source>
        <dbReference type="Proteomes" id="UP000032233"/>
    </source>
</evidence>
<evidence type="ECO:0000256" key="1">
    <source>
        <dbReference type="ARBA" id="ARBA00022630"/>
    </source>
</evidence>
<organism evidence="4 5">
    <name type="scientific">Dethiosulfatarculus sandiegensis</name>
    <dbReference type="NCBI Taxonomy" id="1429043"/>
    <lineage>
        <taxon>Bacteria</taxon>
        <taxon>Pseudomonadati</taxon>
        <taxon>Thermodesulfobacteriota</taxon>
        <taxon>Desulfarculia</taxon>
        <taxon>Desulfarculales</taxon>
        <taxon>Desulfarculaceae</taxon>
        <taxon>Dethiosulfatarculus</taxon>
    </lineage>
</organism>
<dbReference type="EMBL" id="AZAC01000023">
    <property type="protein sequence ID" value="KIX12753.1"/>
    <property type="molecule type" value="Genomic_DNA"/>
</dbReference>
<keyword evidence="5" id="KW-1185">Reference proteome</keyword>
<dbReference type="GO" id="GO:0010181">
    <property type="term" value="F:FMN binding"/>
    <property type="evidence" value="ECO:0007669"/>
    <property type="project" value="InterPro"/>
</dbReference>
<keyword evidence="1" id="KW-0285">Flavoprotein</keyword>
<dbReference type="InterPro" id="IPR013785">
    <property type="entry name" value="Aldolase_TIM"/>
</dbReference>
<reference evidence="4 5" key="1">
    <citation type="submission" date="2013-11" db="EMBL/GenBank/DDBJ databases">
        <title>Metagenomic analysis of a methanogenic consortium involved in long chain n-alkane degradation.</title>
        <authorList>
            <person name="Davidova I.A."/>
            <person name="Callaghan A.V."/>
            <person name="Wawrik B."/>
            <person name="Pruitt S."/>
            <person name="Marks C."/>
            <person name="Duncan K.E."/>
            <person name="Suflita J.M."/>
        </authorList>
    </citation>
    <scope>NUCLEOTIDE SEQUENCE [LARGE SCALE GENOMIC DNA]</scope>
    <source>
        <strain evidence="4 5">SPR</strain>
    </source>
</reference>
<dbReference type="InterPro" id="IPR051799">
    <property type="entry name" value="NADH_flavin_oxidoreductase"/>
</dbReference>
<dbReference type="PANTHER" id="PTHR43656:SF2">
    <property type="entry name" value="BINDING OXIDOREDUCTASE, PUTATIVE (AFU_ORTHOLOGUE AFUA_2G08260)-RELATED"/>
    <property type="match status" value="1"/>
</dbReference>
<dbReference type="Proteomes" id="UP000032233">
    <property type="component" value="Unassembled WGS sequence"/>
</dbReference>
<dbReference type="InParanoid" id="A0A0D2HQJ8"/>
<dbReference type="InterPro" id="IPR001155">
    <property type="entry name" value="OxRdtase_FMN_N"/>
</dbReference>
<name>A0A0D2HQJ8_9BACT</name>
<comment type="caution">
    <text evidence="4">The sequence shown here is derived from an EMBL/GenBank/DDBJ whole genome shotgun (WGS) entry which is preliminary data.</text>
</comment>
<dbReference type="GO" id="GO:0016491">
    <property type="term" value="F:oxidoreductase activity"/>
    <property type="evidence" value="ECO:0007669"/>
    <property type="project" value="UniProtKB-KW"/>
</dbReference>
<dbReference type="PANTHER" id="PTHR43656">
    <property type="entry name" value="BINDING OXIDOREDUCTASE, PUTATIVE (AFU_ORTHOLOGUE AFUA_2G08260)-RELATED"/>
    <property type="match status" value="1"/>
</dbReference>
<evidence type="ECO:0000313" key="4">
    <source>
        <dbReference type="EMBL" id="KIX12753.1"/>
    </source>
</evidence>